<dbReference type="AlphaFoldDB" id="A0A1Y5FCC0"/>
<sequence>MISRTIIIFLFFQVHTIAGPFKITNRQYGVLNAAQIVEVDALLDTLENDVNKELPDADQSSYLKGMANANVMSGKGTSDYANDVEYAFLKYSVGVGVDVGNNTTSDILNGTVEAKRLRGASFQLGFTFGLDLSFLPFKSIGPWEPKKTDIFVHVGKLDSVSEDGSFTLLSRSFAFFLRYKLHPGAELIHFGGLHWQGLYFTTGFETHDMLLKLKVAASLSQTTAIGTASITGTNLAGVEMETLSIPFELSTSLQWMYFFTTYLGIGADINTGKATSIASSTTTISTDIAGVSAEGSLDLGTTNGPSPFWFRWFIGQQFNLSILKINAQIDHVPKKGYWGVNLGASITY</sequence>
<evidence type="ECO:0000313" key="1">
    <source>
        <dbReference type="EMBL" id="OUR96282.1"/>
    </source>
</evidence>
<name>A0A1Y5FCC0_9BACT</name>
<accession>A0A1Y5FCC0</accession>
<protein>
    <submittedName>
        <fullName evidence="1">Uncharacterized protein</fullName>
    </submittedName>
</protein>
<reference evidence="2" key="1">
    <citation type="journal article" date="2017" name="Proc. Natl. Acad. Sci. U.S.A.">
        <title>Simulation of Deepwater Horizon oil plume reveals substrate specialization within a complex community of hydrocarbon-degraders.</title>
        <authorList>
            <person name="Hu P."/>
            <person name="Dubinsky E.A."/>
            <person name="Probst A.J."/>
            <person name="Wang J."/>
            <person name="Sieber C.M.K."/>
            <person name="Tom L.M."/>
            <person name="Gardinali P."/>
            <person name="Banfield J.F."/>
            <person name="Atlas R.M."/>
            <person name="Andersen G.L."/>
        </authorList>
    </citation>
    <scope>NUCLEOTIDE SEQUENCE [LARGE SCALE GENOMIC DNA]</scope>
</reference>
<dbReference type="EMBL" id="MAAO01000006">
    <property type="protein sequence ID" value="OUR96282.1"/>
    <property type="molecule type" value="Genomic_DNA"/>
</dbReference>
<evidence type="ECO:0000313" key="2">
    <source>
        <dbReference type="Proteomes" id="UP000196531"/>
    </source>
</evidence>
<gene>
    <name evidence="1" type="ORF">A9Q84_07955</name>
</gene>
<organism evidence="1 2">
    <name type="scientific">Halobacteriovorax marinus</name>
    <dbReference type="NCBI Taxonomy" id="97084"/>
    <lineage>
        <taxon>Bacteria</taxon>
        <taxon>Pseudomonadati</taxon>
        <taxon>Bdellovibrionota</taxon>
        <taxon>Bacteriovoracia</taxon>
        <taxon>Bacteriovoracales</taxon>
        <taxon>Halobacteriovoraceae</taxon>
        <taxon>Halobacteriovorax</taxon>
    </lineage>
</organism>
<comment type="caution">
    <text evidence="1">The sequence shown here is derived from an EMBL/GenBank/DDBJ whole genome shotgun (WGS) entry which is preliminary data.</text>
</comment>
<proteinExistence type="predicted"/>
<dbReference type="Proteomes" id="UP000196531">
    <property type="component" value="Unassembled WGS sequence"/>
</dbReference>